<feature type="compositionally biased region" description="Basic and acidic residues" evidence="1">
    <location>
        <begin position="702"/>
        <end position="712"/>
    </location>
</feature>
<evidence type="ECO:0000256" key="1">
    <source>
        <dbReference type="SAM" id="MobiDB-lite"/>
    </source>
</evidence>
<dbReference type="Gene3D" id="2.60.120.620">
    <property type="entry name" value="q2cbj1_9rhob like domain"/>
    <property type="match status" value="1"/>
</dbReference>
<gene>
    <name evidence="3" type="ORF">FIE12Z_10007</name>
</gene>
<proteinExistence type="predicted"/>
<dbReference type="InterPro" id="IPR044862">
    <property type="entry name" value="Pro_4_hyd_alph_FE2OG_OXY"/>
</dbReference>
<dbReference type="Pfam" id="PF13640">
    <property type="entry name" value="2OG-FeII_Oxy_3"/>
    <property type="match status" value="1"/>
</dbReference>
<reference evidence="3 4" key="1">
    <citation type="journal article" date="2018" name="PLoS Pathog.">
        <title>Evolution of structural diversity of trichothecenes, a family of toxins produced by plant pathogenic and entomopathogenic fungi.</title>
        <authorList>
            <person name="Proctor R.H."/>
            <person name="McCormick S.P."/>
            <person name="Kim H.S."/>
            <person name="Cardoza R.E."/>
            <person name="Stanley A.M."/>
            <person name="Lindo L."/>
            <person name="Kelly A."/>
            <person name="Brown D.W."/>
            <person name="Lee T."/>
            <person name="Vaughan M.M."/>
            <person name="Alexander N.J."/>
            <person name="Busman M."/>
            <person name="Gutierrez S."/>
        </authorList>
    </citation>
    <scope>NUCLEOTIDE SEQUENCE [LARGE SCALE GENOMIC DNA]</scope>
    <source>
        <strain evidence="3 4">NRRL 13405</strain>
    </source>
</reference>
<dbReference type="AlphaFoldDB" id="A0A395MD17"/>
<evidence type="ECO:0000259" key="2">
    <source>
        <dbReference type="Pfam" id="PF13640"/>
    </source>
</evidence>
<name>A0A395MD17_9HYPO</name>
<keyword evidence="4" id="KW-1185">Reference proteome</keyword>
<organism evidence="3 4">
    <name type="scientific">Fusarium flagelliforme</name>
    <dbReference type="NCBI Taxonomy" id="2675880"/>
    <lineage>
        <taxon>Eukaryota</taxon>
        <taxon>Fungi</taxon>
        <taxon>Dikarya</taxon>
        <taxon>Ascomycota</taxon>
        <taxon>Pezizomycotina</taxon>
        <taxon>Sordariomycetes</taxon>
        <taxon>Hypocreomycetidae</taxon>
        <taxon>Hypocreales</taxon>
        <taxon>Nectriaceae</taxon>
        <taxon>Fusarium</taxon>
        <taxon>Fusarium incarnatum-equiseti species complex</taxon>
    </lineage>
</organism>
<comment type="caution">
    <text evidence="3">The sequence shown here is derived from an EMBL/GenBank/DDBJ whole genome shotgun (WGS) entry which is preliminary data.</text>
</comment>
<feature type="compositionally biased region" description="Polar residues" evidence="1">
    <location>
        <begin position="691"/>
        <end position="700"/>
    </location>
</feature>
<sequence length="719" mass="81282">MASASASAPASGSVPGVIDDNSSVASDLSTLDFKDNFHNDLLIAIQNIESTGNFAFWAKFRTPSDLSISIDGLVKSSPKHARLPTFTIISAKWRNYLLNVYATAAEQMGINTPIRAKLYKMLLYEEGAMFKPHTDTEKIPGMFGTLVISLPSKHTGGEVVMKHCGEKMVYKSSNYQTSCAAWYSGVSHEVLPVTSGYRWVLTYNLAIDKSLPAPSAALRRSELRPLRHCIRLWLTQDKNSRQSPYTYHVLEYEYTEANISYKTLKARDLARVTALREACKGLPVTIFLALIEKMERGPVTANLFGWHNEPDDESDEGGYCIDEVLESSLTVKFLQDLNGQVVPGKMFIKENHLLEPYTFDSLDPDKEDYEGHTGNAGAQATHCVVPIFEKRAAAPSFRFKILSRLMVLMVDGTLPSKEVVELSRVMARMLIVSQDFALLRDAKVISAQEKKKKREPWMMDEDRDLSRLRQVHRELQNAITWETLRNFFLFLHKLGGGMDDLKDQFMTKVIKQADKLRAVELFSMWIPFLQSSIEILKLEKTPLTTPLYQKFFTTLVLAMLKGYLGSEPQGSVNWSMSGVDCWCEDCEHLNAFLAHPTKVSARYSMNKQRRFHFHQKIQAARVACTHVTERNTNPNTMVVTKTSRPEEVRLRDWQKRRDQCAAKFAKFEVEDLKTLLGSDYTRIERLGTIPAQATTSQSPATGEKRVADKAPEVIDLTSD</sequence>
<feature type="domain" description="Prolyl 4-hydroxylase alpha subunit Fe(2+) 2OG dioxygenase" evidence="2">
    <location>
        <begin position="121"/>
        <end position="204"/>
    </location>
</feature>
<dbReference type="Proteomes" id="UP000265631">
    <property type="component" value="Unassembled WGS sequence"/>
</dbReference>
<dbReference type="PANTHER" id="PTHR33099">
    <property type="entry name" value="FE2OG DIOXYGENASE DOMAIN-CONTAINING PROTEIN"/>
    <property type="match status" value="1"/>
</dbReference>
<dbReference type="PANTHER" id="PTHR33099:SF7">
    <property type="entry name" value="MYND-TYPE DOMAIN-CONTAINING PROTEIN"/>
    <property type="match status" value="1"/>
</dbReference>
<feature type="region of interest" description="Disordered" evidence="1">
    <location>
        <begin position="691"/>
        <end position="719"/>
    </location>
</feature>
<evidence type="ECO:0000313" key="4">
    <source>
        <dbReference type="Proteomes" id="UP000265631"/>
    </source>
</evidence>
<protein>
    <recommendedName>
        <fullName evidence="2">Prolyl 4-hydroxylase alpha subunit Fe(2+) 2OG dioxygenase domain-containing protein</fullName>
    </recommendedName>
</protein>
<evidence type="ECO:0000313" key="3">
    <source>
        <dbReference type="EMBL" id="RFN45751.1"/>
    </source>
</evidence>
<accession>A0A395MD17</accession>
<dbReference type="EMBL" id="PXXK01000339">
    <property type="protein sequence ID" value="RFN45751.1"/>
    <property type="molecule type" value="Genomic_DNA"/>
</dbReference>